<reference evidence="1" key="1">
    <citation type="submission" date="2018-07" db="EMBL/GenBank/DDBJ databases">
        <title>Annotation of Aphanomyces astaci genome assembly.</title>
        <authorList>
            <person name="Studholme D.J."/>
        </authorList>
    </citation>
    <scope>NUCLEOTIDE SEQUENCE [LARGE SCALE GENOMIC DNA]</scope>
    <source>
        <strain evidence="1">Pc</strain>
    </source>
</reference>
<comment type="caution">
    <text evidence="1">The sequence shown here is derived from an EMBL/GenBank/DDBJ whole genome shotgun (WGS) entry which is preliminary data.</text>
</comment>
<organism evidence="1 2">
    <name type="scientific">Aphanomyces astaci</name>
    <name type="common">Crayfish plague agent</name>
    <dbReference type="NCBI Taxonomy" id="112090"/>
    <lineage>
        <taxon>Eukaryota</taxon>
        <taxon>Sar</taxon>
        <taxon>Stramenopiles</taxon>
        <taxon>Oomycota</taxon>
        <taxon>Saprolegniomycetes</taxon>
        <taxon>Saprolegniales</taxon>
        <taxon>Verrucalvaceae</taxon>
        <taxon>Aphanomyces</taxon>
    </lineage>
</organism>
<evidence type="ECO:0000313" key="2">
    <source>
        <dbReference type="Proteomes" id="UP000284702"/>
    </source>
</evidence>
<dbReference type="Gene3D" id="3.40.50.300">
    <property type="entry name" value="P-loop containing nucleotide triphosphate hydrolases"/>
    <property type="match status" value="1"/>
</dbReference>
<dbReference type="SUPFAM" id="SSF52540">
    <property type="entry name" value="P-loop containing nucleoside triphosphate hydrolases"/>
    <property type="match status" value="1"/>
</dbReference>
<dbReference type="Proteomes" id="UP000284702">
    <property type="component" value="Unassembled WGS sequence"/>
</dbReference>
<protein>
    <submittedName>
        <fullName evidence="1">Uncharacterized protein</fullName>
    </submittedName>
</protein>
<sequence length="161" mass="17966">MRKESLRCGRFKELAISADVPVTSTKSEVPALWRAFAQRWLGLCQKHETVRKQILHPHTGNFEPGAMTLVLGEPQSGKSSHMKILSDRFPLTKSAFTWMAESRTTARTRQPQLVTYTNQSPPLGTSGCTTSSKPRYTMAIPLTSIAFKCPTDLGYHDLTNI</sequence>
<keyword evidence="2" id="KW-1185">Reference proteome</keyword>
<name>A0A3R7WDL4_APHAT</name>
<dbReference type="AlphaFoldDB" id="A0A3R7WDL4"/>
<accession>A0A3R7WDL4</accession>
<gene>
    <name evidence="1" type="ORF">B5M09_004971</name>
</gene>
<evidence type="ECO:0000313" key="1">
    <source>
        <dbReference type="EMBL" id="RQM23337.1"/>
    </source>
</evidence>
<proteinExistence type="predicted"/>
<dbReference type="InterPro" id="IPR027417">
    <property type="entry name" value="P-loop_NTPase"/>
</dbReference>
<dbReference type="VEuPathDB" id="FungiDB:H257_16342"/>
<dbReference type="EMBL" id="MZMZ02002983">
    <property type="protein sequence ID" value="RQM23337.1"/>
    <property type="molecule type" value="Genomic_DNA"/>
</dbReference>